<protein>
    <submittedName>
        <fullName evidence="1">Uncharacterized protein</fullName>
    </submittedName>
</protein>
<evidence type="ECO:0000313" key="1">
    <source>
        <dbReference type="EMBL" id="RTR21608.1"/>
    </source>
</evidence>
<accession>A0A3S0I205</accession>
<proteinExistence type="predicted"/>
<evidence type="ECO:0000313" key="2">
    <source>
        <dbReference type="Proteomes" id="UP000277766"/>
    </source>
</evidence>
<keyword evidence="2" id="KW-1185">Reference proteome</keyword>
<organism evidence="1 2">
    <name type="scientific">Deinococcus radiophilus</name>
    <dbReference type="NCBI Taxonomy" id="32062"/>
    <lineage>
        <taxon>Bacteria</taxon>
        <taxon>Thermotogati</taxon>
        <taxon>Deinococcota</taxon>
        <taxon>Deinococci</taxon>
        <taxon>Deinococcales</taxon>
        <taxon>Deinococcaceae</taxon>
        <taxon>Deinococcus</taxon>
    </lineage>
</organism>
<gene>
    <name evidence="1" type="ORF">EJ104_12965</name>
</gene>
<dbReference type="RefSeq" id="WP_126353460.1">
    <property type="nucleotide sequence ID" value="NZ_RXPE01000048.1"/>
</dbReference>
<dbReference type="Proteomes" id="UP000277766">
    <property type="component" value="Unassembled WGS sequence"/>
</dbReference>
<dbReference type="AlphaFoldDB" id="A0A3S0I205"/>
<sequence>MRINGQSGARFPVGLRELHPVTGVEPVGREPAEQVFMGFAVGTLLVQAQQQVDRRMRMALSAPGEPGVAQDQRRLCPVQRPAAAVAQRRTHRGELLTGVNRWSSRGFELIEPIFNPLRHAAPYSLCRLLSVFHHDFHPLVAGVELLS</sequence>
<name>A0A3S0I205_9DEIO</name>
<dbReference type="EMBL" id="RXPE01000048">
    <property type="protein sequence ID" value="RTR21608.1"/>
    <property type="molecule type" value="Genomic_DNA"/>
</dbReference>
<reference evidence="1 2" key="1">
    <citation type="submission" date="2018-12" db="EMBL/GenBank/DDBJ databases">
        <title>Deinococcus radiophilus ATCC 27603 genome sequencing and assembly.</title>
        <authorList>
            <person name="Maclea K.S."/>
            <person name="Maynard C.R."/>
        </authorList>
    </citation>
    <scope>NUCLEOTIDE SEQUENCE [LARGE SCALE GENOMIC DNA]</scope>
    <source>
        <strain evidence="1 2">ATCC 27603</strain>
    </source>
</reference>
<comment type="caution">
    <text evidence="1">The sequence shown here is derived from an EMBL/GenBank/DDBJ whole genome shotgun (WGS) entry which is preliminary data.</text>
</comment>